<dbReference type="Pfam" id="PF13456">
    <property type="entry name" value="RVT_3"/>
    <property type="match status" value="1"/>
</dbReference>
<dbReference type="PANTHER" id="PTHR47723:SF19">
    <property type="entry name" value="POLYNUCLEOTIDYL TRANSFERASE, RIBONUCLEASE H-LIKE SUPERFAMILY PROTEIN"/>
    <property type="match status" value="1"/>
</dbReference>
<gene>
    <name evidence="2" type="ORF">PanWU01x14_287110</name>
</gene>
<dbReference type="InterPro" id="IPR044730">
    <property type="entry name" value="RNase_H-like_dom_plant"/>
</dbReference>
<keyword evidence="3" id="KW-1185">Reference proteome</keyword>
<evidence type="ECO:0000259" key="1">
    <source>
        <dbReference type="Pfam" id="PF13456"/>
    </source>
</evidence>
<dbReference type="PANTHER" id="PTHR47723">
    <property type="entry name" value="OS05G0353850 PROTEIN"/>
    <property type="match status" value="1"/>
</dbReference>
<proteinExistence type="predicted"/>
<dbReference type="Gene3D" id="3.30.420.10">
    <property type="entry name" value="Ribonuclease H-like superfamily/Ribonuclease H"/>
    <property type="match status" value="1"/>
</dbReference>
<evidence type="ECO:0000313" key="2">
    <source>
        <dbReference type="EMBL" id="PON41741.1"/>
    </source>
</evidence>
<dbReference type="GO" id="GO:0003676">
    <property type="term" value="F:nucleic acid binding"/>
    <property type="evidence" value="ECO:0007669"/>
    <property type="project" value="InterPro"/>
</dbReference>
<dbReference type="InterPro" id="IPR036397">
    <property type="entry name" value="RNaseH_sf"/>
</dbReference>
<dbReference type="GO" id="GO:0004523">
    <property type="term" value="F:RNA-DNA hybrid ribonuclease activity"/>
    <property type="evidence" value="ECO:0007669"/>
    <property type="project" value="InterPro"/>
</dbReference>
<protein>
    <submittedName>
        <fullName evidence="2">Ribonuclease H-like domain containing protein</fullName>
    </submittedName>
</protein>
<dbReference type="InterPro" id="IPR053151">
    <property type="entry name" value="RNase_H-like"/>
</dbReference>
<dbReference type="Proteomes" id="UP000237105">
    <property type="component" value="Unassembled WGS sequence"/>
</dbReference>
<name>A0A2P5AZ30_PARAD</name>
<dbReference type="InterPro" id="IPR012337">
    <property type="entry name" value="RNaseH-like_sf"/>
</dbReference>
<dbReference type="SUPFAM" id="SSF53098">
    <property type="entry name" value="Ribonuclease H-like"/>
    <property type="match status" value="1"/>
</dbReference>
<sequence>MGQLKLNVDTTVKSSSGLISIGTVVRECHDIVLGASSLKFSGHLSPFLAECVAIREGIEFATDHGLSLGVIKMDARNVVLALQAINCNALEGPVVRAISKILERLGSTSYRFTCRSCNAVAYGLAQFTFHNNVSQSCFDSILDWLTTTVLNDLN</sequence>
<feature type="domain" description="RNase H type-1" evidence="1">
    <location>
        <begin position="7"/>
        <end position="127"/>
    </location>
</feature>
<reference evidence="3" key="1">
    <citation type="submission" date="2016-06" db="EMBL/GenBank/DDBJ databases">
        <title>Parallel loss of symbiosis genes in relatives of nitrogen-fixing non-legume Parasponia.</title>
        <authorList>
            <person name="Van Velzen R."/>
            <person name="Holmer R."/>
            <person name="Bu F."/>
            <person name="Rutten L."/>
            <person name="Van Zeijl A."/>
            <person name="Liu W."/>
            <person name="Santuari L."/>
            <person name="Cao Q."/>
            <person name="Sharma T."/>
            <person name="Shen D."/>
            <person name="Roswanjaya Y."/>
            <person name="Wardhani T."/>
            <person name="Kalhor M.S."/>
            <person name="Jansen J."/>
            <person name="Van den Hoogen J."/>
            <person name="Gungor B."/>
            <person name="Hartog M."/>
            <person name="Hontelez J."/>
            <person name="Verver J."/>
            <person name="Yang W.-C."/>
            <person name="Schijlen E."/>
            <person name="Repin R."/>
            <person name="Schilthuizen M."/>
            <person name="Schranz E."/>
            <person name="Heidstra R."/>
            <person name="Miyata K."/>
            <person name="Fedorova E."/>
            <person name="Kohlen W."/>
            <person name="Bisseling T."/>
            <person name="Smit S."/>
            <person name="Geurts R."/>
        </authorList>
    </citation>
    <scope>NUCLEOTIDE SEQUENCE [LARGE SCALE GENOMIC DNA]</scope>
    <source>
        <strain evidence="3">cv. WU1-14</strain>
    </source>
</reference>
<organism evidence="2 3">
    <name type="scientific">Parasponia andersonii</name>
    <name type="common">Sponia andersonii</name>
    <dbReference type="NCBI Taxonomy" id="3476"/>
    <lineage>
        <taxon>Eukaryota</taxon>
        <taxon>Viridiplantae</taxon>
        <taxon>Streptophyta</taxon>
        <taxon>Embryophyta</taxon>
        <taxon>Tracheophyta</taxon>
        <taxon>Spermatophyta</taxon>
        <taxon>Magnoliopsida</taxon>
        <taxon>eudicotyledons</taxon>
        <taxon>Gunneridae</taxon>
        <taxon>Pentapetalae</taxon>
        <taxon>rosids</taxon>
        <taxon>fabids</taxon>
        <taxon>Rosales</taxon>
        <taxon>Cannabaceae</taxon>
        <taxon>Parasponia</taxon>
    </lineage>
</organism>
<dbReference type="InterPro" id="IPR002156">
    <property type="entry name" value="RNaseH_domain"/>
</dbReference>
<comment type="caution">
    <text evidence="2">The sequence shown here is derived from an EMBL/GenBank/DDBJ whole genome shotgun (WGS) entry which is preliminary data.</text>
</comment>
<evidence type="ECO:0000313" key="3">
    <source>
        <dbReference type="Proteomes" id="UP000237105"/>
    </source>
</evidence>
<accession>A0A2P5AZ30</accession>
<dbReference type="AlphaFoldDB" id="A0A2P5AZ30"/>
<dbReference type="EMBL" id="JXTB01000408">
    <property type="protein sequence ID" value="PON41741.1"/>
    <property type="molecule type" value="Genomic_DNA"/>
</dbReference>
<dbReference type="OrthoDB" id="1193612at2759"/>
<dbReference type="CDD" id="cd06222">
    <property type="entry name" value="RNase_H_like"/>
    <property type="match status" value="1"/>
</dbReference>